<feature type="domain" description="Fe/B12 periplasmic-binding" evidence="6">
    <location>
        <begin position="66"/>
        <end position="323"/>
    </location>
</feature>
<comment type="similarity">
    <text evidence="2">Belongs to the bacterial solute-binding protein 8 family.</text>
</comment>
<dbReference type="PANTHER" id="PTHR30532:SF24">
    <property type="entry name" value="FERRIC ENTEROBACTIN-BINDING PERIPLASMIC PROTEIN FEPB"/>
    <property type="match status" value="1"/>
</dbReference>
<evidence type="ECO:0000259" key="6">
    <source>
        <dbReference type="PROSITE" id="PS50983"/>
    </source>
</evidence>
<dbReference type="PANTHER" id="PTHR30532">
    <property type="entry name" value="IRON III DICITRATE-BINDING PERIPLASMIC PROTEIN"/>
    <property type="match status" value="1"/>
</dbReference>
<dbReference type="InterPro" id="IPR002491">
    <property type="entry name" value="ABC_transptr_periplasmic_BD"/>
</dbReference>
<dbReference type="EMBL" id="CP036259">
    <property type="protein sequence ID" value="QDR82980.1"/>
    <property type="molecule type" value="Genomic_DNA"/>
</dbReference>
<sequence>MNRVLPLILSIVILAGVLAGCGNQTQQEFVAKPAGSVEKLGKDAAFPRIYTDAKGREIFIAKQPERIAIIFFNLVDSMFMLNTPPVAATQMQGFLSEWESLKPYLAVNPVIDLGRQTSANLEKVLEVQPDLIIGGILNEGIYNELSMIAPVVLLDTRELARDWRNVPREVAKVIGQEQTAEQRIIEIESLIEQSRAKLAPCKTETVAVITLDDKGNFYIYGTQSLPAFFDAESGLGLAVPAGYPVNVGRISLERLAELNPDHIFLKKNKGIEIRRERLGDNSIWNALKAVKQGNVYFLDQSFFTVGALAVQCGVNSIVESLTK</sequence>
<dbReference type="Gene3D" id="3.40.50.1980">
    <property type="entry name" value="Nitrogenase molybdenum iron protein domain"/>
    <property type="match status" value="2"/>
</dbReference>
<evidence type="ECO:0000313" key="7">
    <source>
        <dbReference type="EMBL" id="QDR82980.1"/>
    </source>
</evidence>
<feature type="signal peptide" evidence="5">
    <location>
        <begin position="1"/>
        <end position="19"/>
    </location>
</feature>
<protein>
    <submittedName>
        <fullName evidence="7">Fe(3+)-citrate-binding protein YfmC</fullName>
    </submittedName>
</protein>
<keyword evidence="8" id="KW-1185">Reference proteome</keyword>
<evidence type="ECO:0000256" key="4">
    <source>
        <dbReference type="ARBA" id="ARBA00022729"/>
    </source>
</evidence>
<proteinExistence type="inferred from homology"/>
<evidence type="ECO:0000256" key="3">
    <source>
        <dbReference type="ARBA" id="ARBA00022448"/>
    </source>
</evidence>
<dbReference type="GO" id="GO:1901678">
    <property type="term" value="P:iron coordination entity transport"/>
    <property type="evidence" value="ECO:0007669"/>
    <property type="project" value="UniProtKB-ARBA"/>
</dbReference>
<dbReference type="SUPFAM" id="SSF53807">
    <property type="entry name" value="Helical backbone' metal receptor"/>
    <property type="match status" value="1"/>
</dbReference>
<name>A0A517E051_9FIRM</name>
<evidence type="ECO:0000256" key="2">
    <source>
        <dbReference type="ARBA" id="ARBA00008814"/>
    </source>
</evidence>
<keyword evidence="4 5" id="KW-0732">Signal</keyword>
<dbReference type="Proteomes" id="UP000320776">
    <property type="component" value="Chromosome"/>
</dbReference>
<dbReference type="KEGG" id="sted:SPTER_44330"/>
<organism evidence="7 8">
    <name type="scientific">Sporomusa termitida</name>
    <dbReference type="NCBI Taxonomy" id="2377"/>
    <lineage>
        <taxon>Bacteria</taxon>
        <taxon>Bacillati</taxon>
        <taxon>Bacillota</taxon>
        <taxon>Negativicutes</taxon>
        <taxon>Selenomonadales</taxon>
        <taxon>Sporomusaceae</taxon>
        <taxon>Sporomusa</taxon>
    </lineage>
</organism>
<evidence type="ECO:0000256" key="5">
    <source>
        <dbReference type="SAM" id="SignalP"/>
    </source>
</evidence>
<dbReference type="GO" id="GO:0030288">
    <property type="term" value="C:outer membrane-bounded periplasmic space"/>
    <property type="evidence" value="ECO:0007669"/>
    <property type="project" value="TreeGrafter"/>
</dbReference>
<dbReference type="PROSITE" id="PS51257">
    <property type="entry name" value="PROKAR_LIPOPROTEIN"/>
    <property type="match status" value="1"/>
</dbReference>
<accession>A0A517E051</accession>
<dbReference type="Pfam" id="PF01497">
    <property type="entry name" value="Peripla_BP_2"/>
    <property type="match status" value="1"/>
</dbReference>
<evidence type="ECO:0000313" key="8">
    <source>
        <dbReference type="Proteomes" id="UP000320776"/>
    </source>
</evidence>
<reference evidence="7 8" key="1">
    <citation type="submission" date="2019-02" db="EMBL/GenBank/DDBJ databases">
        <title>Closed genome of Sporomusa termitida DSM 4440.</title>
        <authorList>
            <person name="Poehlein A."/>
            <person name="Daniel R."/>
        </authorList>
    </citation>
    <scope>NUCLEOTIDE SEQUENCE [LARGE SCALE GENOMIC DNA]</scope>
    <source>
        <strain evidence="7 8">DSM 4440</strain>
    </source>
</reference>
<feature type="chain" id="PRO_5039717853" evidence="5">
    <location>
        <begin position="20"/>
        <end position="323"/>
    </location>
</feature>
<dbReference type="OrthoDB" id="9793175at2"/>
<evidence type="ECO:0000256" key="1">
    <source>
        <dbReference type="ARBA" id="ARBA00004196"/>
    </source>
</evidence>
<gene>
    <name evidence="7" type="primary">yfmC_2</name>
    <name evidence="7" type="ORF">SPTER_44330</name>
</gene>
<dbReference type="InterPro" id="IPR051313">
    <property type="entry name" value="Bact_iron-sidero_bind"/>
</dbReference>
<dbReference type="PROSITE" id="PS50983">
    <property type="entry name" value="FE_B12_PBP"/>
    <property type="match status" value="1"/>
</dbReference>
<dbReference type="AlphaFoldDB" id="A0A517E051"/>
<comment type="subcellular location">
    <subcellularLocation>
        <location evidence="1">Cell envelope</location>
    </subcellularLocation>
</comment>
<keyword evidence="3" id="KW-0813">Transport</keyword>